<feature type="non-terminal residue" evidence="1">
    <location>
        <position position="1"/>
    </location>
</feature>
<keyword evidence="2" id="KW-1185">Reference proteome</keyword>
<evidence type="ECO:0000313" key="1">
    <source>
        <dbReference type="EMBL" id="CAG7679968.1"/>
    </source>
</evidence>
<evidence type="ECO:0000313" key="2">
    <source>
        <dbReference type="Proteomes" id="UP000708208"/>
    </source>
</evidence>
<reference evidence="1" key="1">
    <citation type="submission" date="2021-06" db="EMBL/GenBank/DDBJ databases">
        <authorList>
            <person name="Hodson N. C."/>
            <person name="Mongue J. A."/>
            <person name="Jaron S. K."/>
        </authorList>
    </citation>
    <scope>NUCLEOTIDE SEQUENCE</scope>
</reference>
<gene>
    <name evidence="1" type="ORF">AFUS01_LOCUS2718</name>
</gene>
<comment type="caution">
    <text evidence="1">The sequence shown here is derived from an EMBL/GenBank/DDBJ whole genome shotgun (WGS) entry which is preliminary data.</text>
</comment>
<dbReference type="EMBL" id="CAJVCH010015703">
    <property type="protein sequence ID" value="CAG7679968.1"/>
    <property type="molecule type" value="Genomic_DNA"/>
</dbReference>
<organism evidence="1 2">
    <name type="scientific">Allacma fusca</name>
    <dbReference type="NCBI Taxonomy" id="39272"/>
    <lineage>
        <taxon>Eukaryota</taxon>
        <taxon>Metazoa</taxon>
        <taxon>Ecdysozoa</taxon>
        <taxon>Arthropoda</taxon>
        <taxon>Hexapoda</taxon>
        <taxon>Collembola</taxon>
        <taxon>Symphypleona</taxon>
        <taxon>Sminthuridae</taxon>
        <taxon>Allacma</taxon>
    </lineage>
</organism>
<dbReference type="AlphaFoldDB" id="A0A8J2JAG5"/>
<protein>
    <submittedName>
        <fullName evidence="1">Uncharacterized protein</fullName>
    </submittedName>
</protein>
<proteinExistence type="predicted"/>
<accession>A0A8J2JAG5</accession>
<dbReference type="Proteomes" id="UP000708208">
    <property type="component" value="Unassembled WGS sequence"/>
</dbReference>
<name>A0A8J2JAG5_9HEXA</name>
<sequence length="38" mass="4609">FTEYLEIFRGHIHNKMLLKVSLWTPTDLRKILTFGINY</sequence>